<accession>A0A8S5QMD5</accession>
<reference evidence="2" key="1">
    <citation type="journal article" date="2021" name="Proc. Natl. Acad. Sci. U.S.A.">
        <title>A Catalog of Tens of Thousands of Viruses from Human Metagenomes Reveals Hidden Associations with Chronic Diseases.</title>
        <authorList>
            <person name="Tisza M.J."/>
            <person name="Buck C.B."/>
        </authorList>
    </citation>
    <scope>NUCLEOTIDE SEQUENCE</scope>
    <source>
        <strain evidence="2">CtYsL76</strain>
    </source>
</reference>
<dbReference type="EMBL" id="BK015689">
    <property type="protein sequence ID" value="DAE19971.1"/>
    <property type="molecule type" value="Genomic_DNA"/>
</dbReference>
<organism evidence="2">
    <name type="scientific">CrAss-like virus sp. ctYsL76</name>
    <dbReference type="NCBI Taxonomy" id="2826826"/>
    <lineage>
        <taxon>Viruses</taxon>
        <taxon>Duplodnaviria</taxon>
        <taxon>Heunggongvirae</taxon>
        <taxon>Uroviricota</taxon>
        <taxon>Caudoviricetes</taxon>
        <taxon>Crassvirales</taxon>
    </lineage>
</organism>
<evidence type="ECO:0000256" key="1">
    <source>
        <dbReference type="SAM" id="Phobius"/>
    </source>
</evidence>
<protein>
    <submittedName>
        <fullName evidence="2">Uncharacterized protein</fullName>
    </submittedName>
</protein>
<name>A0A8S5QMD5_9CAUD</name>
<proteinExistence type="predicted"/>
<keyword evidence="1" id="KW-0812">Transmembrane</keyword>
<keyword evidence="1" id="KW-0472">Membrane</keyword>
<evidence type="ECO:0000313" key="2">
    <source>
        <dbReference type="EMBL" id="DAE19971.1"/>
    </source>
</evidence>
<feature type="transmembrane region" description="Helical" evidence="1">
    <location>
        <begin position="12"/>
        <end position="35"/>
    </location>
</feature>
<keyword evidence="1" id="KW-1133">Transmembrane helix</keyword>
<sequence length="48" mass="5993">MEHIFQGKHLYFVIEILLIYLYCLVHNKLFVMHYIQLILLLRQRFCIL</sequence>